<organism evidence="1 2">
    <name type="scientific">Hibiscus sabdariffa</name>
    <name type="common">roselle</name>
    <dbReference type="NCBI Taxonomy" id="183260"/>
    <lineage>
        <taxon>Eukaryota</taxon>
        <taxon>Viridiplantae</taxon>
        <taxon>Streptophyta</taxon>
        <taxon>Embryophyta</taxon>
        <taxon>Tracheophyta</taxon>
        <taxon>Spermatophyta</taxon>
        <taxon>Magnoliopsida</taxon>
        <taxon>eudicotyledons</taxon>
        <taxon>Gunneridae</taxon>
        <taxon>Pentapetalae</taxon>
        <taxon>rosids</taxon>
        <taxon>malvids</taxon>
        <taxon>Malvales</taxon>
        <taxon>Malvaceae</taxon>
        <taxon>Malvoideae</taxon>
        <taxon>Hibiscus</taxon>
    </lineage>
</organism>
<evidence type="ECO:0000313" key="2">
    <source>
        <dbReference type="Proteomes" id="UP001472677"/>
    </source>
</evidence>
<gene>
    <name evidence="1" type="ORF">V6N12_010943</name>
</gene>
<name>A0ABR2ENC2_9ROSI</name>
<accession>A0ABR2ENC2</accession>
<protein>
    <submittedName>
        <fullName evidence="1">Uncharacterized protein</fullName>
    </submittedName>
</protein>
<comment type="caution">
    <text evidence="1">The sequence shown here is derived from an EMBL/GenBank/DDBJ whole genome shotgun (WGS) entry which is preliminary data.</text>
</comment>
<proteinExistence type="predicted"/>
<dbReference type="EMBL" id="JBBPBM010000012">
    <property type="protein sequence ID" value="KAK8562879.1"/>
    <property type="molecule type" value="Genomic_DNA"/>
</dbReference>
<dbReference type="Proteomes" id="UP001472677">
    <property type="component" value="Unassembled WGS sequence"/>
</dbReference>
<reference evidence="1 2" key="1">
    <citation type="journal article" date="2024" name="G3 (Bethesda)">
        <title>Genome assembly of Hibiscus sabdariffa L. provides insights into metabolisms of medicinal natural products.</title>
        <authorList>
            <person name="Kim T."/>
        </authorList>
    </citation>
    <scope>NUCLEOTIDE SEQUENCE [LARGE SCALE GENOMIC DNA]</scope>
    <source>
        <strain evidence="1">TK-2024</strain>
        <tissue evidence="1">Old leaves</tissue>
    </source>
</reference>
<sequence>MVISGETSTGLHPKHCRRDAKAFGHIRRPRNKRVCDEARHGAVLLSVFFDHRCYLAFAHKFQLMHVLLEVSASRFVVVPAILERFEADKAVTDRYRLVGEVAGFSHLFAEVGGGRECDKLALGGKALA</sequence>
<evidence type="ECO:0000313" key="1">
    <source>
        <dbReference type="EMBL" id="KAK8562879.1"/>
    </source>
</evidence>
<keyword evidence="2" id="KW-1185">Reference proteome</keyword>